<dbReference type="CDD" id="cd09086">
    <property type="entry name" value="ExoIII-like_AP-endo"/>
    <property type="match status" value="1"/>
</dbReference>
<evidence type="ECO:0000256" key="5">
    <source>
        <dbReference type="PIRSR" id="PIRSR604808-1"/>
    </source>
</evidence>
<evidence type="ECO:0000256" key="3">
    <source>
        <dbReference type="ARBA" id="ARBA00022801"/>
    </source>
</evidence>
<dbReference type="AlphaFoldDB" id="A0A4D7QAB0"/>
<evidence type="ECO:0000256" key="7">
    <source>
        <dbReference type="PIRSR" id="PIRSR604808-3"/>
    </source>
</evidence>
<evidence type="ECO:0000259" key="8">
    <source>
        <dbReference type="Pfam" id="PF03372"/>
    </source>
</evidence>
<evidence type="ECO:0000256" key="4">
    <source>
        <dbReference type="ARBA" id="ARBA00022842"/>
    </source>
</evidence>
<feature type="binding site" evidence="6">
    <location>
        <position position="157"/>
    </location>
    <ligand>
        <name>Mg(2+)</name>
        <dbReference type="ChEBI" id="CHEBI:18420"/>
        <label>1</label>
    </ligand>
</feature>
<accession>A0A4D7QAB0</accession>
<keyword evidence="4 6" id="KW-0460">Magnesium</keyword>
<dbReference type="GO" id="GO:0006281">
    <property type="term" value="P:DNA repair"/>
    <property type="evidence" value="ECO:0007669"/>
    <property type="project" value="InterPro"/>
</dbReference>
<dbReference type="EMBL" id="CP039865">
    <property type="protein sequence ID" value="QCK85020.1"/>
    <property type="molecule type" value="Genomic_DNA"/>
</dbReference>
<dbReference type="Pfam" id="PF03372">
    <property type="entry name" value="Exo_endo_phos"/>
    <property type="match status" value="1"/>
</dbReference>
<feature type="binding site" evidence="6">
    <location>
        <position position="9"/>
    </location>
    <ligand>
        <name>Mg(2+)</name>
        <dbReference type="ChEBI" id="CHEBI:18420"/>
        <label>1</label>
    </ligand>
</feature>
<feature type="site" description="Important for catalytic activity" evidence="7">
    <location>
        <position position="231"/>
    </location>
</feature>
<feature type="binding site" evidence="6">
    <location>
        <position position="260"/>
    </location>
    <ligand>
        <name>Mg(2+)</name>
        <dbReference type="ChEBI" id="CHEBI:18420"/>
        <label>1</label>
    </ligand>
</feature>
<sequence>MPLTIATWNINSVRLRIESVARFVEAYRPDILCLQETKCMDGQFPLADLRKMGFDHIAIHGQKGYHGVAIASRYAFRDPERKPFFGKEDARHISVVLADGPATGTRIHNFYIPAGGDEPDPAINPKFAHKLGFLDEMEAWDGLKVGDAGNRSILVGDLNIAPYEHDVWSSKQLKGVVSHTPLERRRLIEVAKAGQWVDMMRELTPEPEKLYTWWSYRSPDWAAANKGRRLDHVWVSPTLGPAMRGFEIVKDARSWERPSDHAPVIATLDL</sequence>
<dbReference type="OrthoDB" id="9803914at2"/>
<keyword evidence="6" id="KW-0464">Manganese</keyword>
<dbReference type="Gene3D" id="3.60.10.10">
    <property type="entry name" value="Endonuclease/exonuclease/phosphatase"/>
    <property type="match status" value="1"/>
</dbReference>
<feature type="active site" evidence="5">
    <location>
        <position position="111"/>
    </location>
</feature>
<dbReference type="InterPro" id="IPR004808">
    <property type="entry name" value="AP_endonuc_1"/>
</dbReference>
<keyword evidence="3" id="KW-0378">Hydrolase</keyword>
<gene>
    <name evidence="9" type="ORF">E8L99_04125</name>
</gene>
<dbReference type="NCBIfam" id="TIGR00633">
    <property type="entry name" value="xth"/>
    <property type="match status" value="1"/>
</dbReference>
<dbReference type="GO" id="GO:0008311">
    <property type="term" value="F:double-stranded DNA 3'-5' DNA exonuclease activity"/>
    <property type="evidence" value="ECO:0007669"/>
    <property type="project" value="InterPro"/>
</dbReference>
<dbReference type="PANTHER" id="PTHR43250">
    <property type="entry name" value="EXODEOXYRIBONUCLEASE III"/>
    <property type="match status" value="1"/>
</dbReference>
<keyword evidence="10" id="KW-1185">Reference proteome</keyword>
<proteinExistence type="inferred from homology"/>
<feature type="site" description="Interaction with DNA substrate" evidence="7">
    <location>
        <position position="261"/>
    </location>
</feature>
<feature type="domain" description="Endonuclease/exonuclease/phosphatase" evidence="8">
    <location>
        <begin position="6"/>
        <end position="261"/>
    </location>
</feature>
<feature type="binding site" evidence="6">
    <location>
        <position position="159"/>
    </location>
    <ligand>
        <name>Mg(2+)</name>
        <dbReference type="ChEBI" id="CHEBI:18420"/>
        <label>1</label>
    </ligand>
</feature>
<feature type="binding site" evidence="6">
    <location>
        <position position="36"/>
    </location>
    <ligand>
        <name>Mg(2+)</name>
        <dbReference type="ChEBI" id="CHEBI:18420"/>
        <label>1</label>
    </ligand>
</feature>
<dbReference type="PANTHER" id="PTHR43250:SF2">
    <property type="entry name" value="EXODEOXYRIBONUCLEASE III"/>
    <property type="match status" value="1"/>
</dbReference>
<feature type="site" description="Transition state stabilizer" evidence="7">
    <location>
        <position position="159"/>
    </location>
</feature>
<dbReference type="PROSITE" id="PS51435">
    <property type="entry name" value="AP_NUCLEASE_F1_4"/>
    <property type="match status" value="1"/>
</dbReference>
<dbReference type="InterPro" id="IPR036691">
    <property type="entry name" value="Endo/exonu/phosph_ase_sf"/>
</dbReference>
<evidence type="ECO:0000256" key="1">
    <source>
        <dbReference type="ARBA" id="ARBA00007092"/>
    </source>
</evidence>
<name>A0A4D7QAB0_9HYPH</name>
<evidence type="ECO:0000313" key="10">
    <source>
        <dbReference type="Proteomes" id="UP000298588"/>
    </source>
</evidence>
<dbReference type="PROSITE" id="PS00726">
    <property type="entry name" value="AP_NUCLEASE_F1_1"/>
    <property type="match status" value="1"/>
</dbReference>
<organism evidence="9 10">
    <name type="scientific">Phreatobacter aquaticus</name>
    <dbReference type="NCBI Taxonomy" id="2570229"/>
    <lineage>
        <taxon>Bacteria</taxon>
        <taxon>Pseudomonadati</taxon>
        <taxon>Pseudomonadota</taxon>
        <taxon>Alphaproteobacteria</taxon>
        <taxon>Hyphomicrobiales</taxon>
        <taxon>Phreatobacteraceae</taxon>
        <taxon>Phreatobacter</taxon>
    </lineage>
</organism>
<protein>
    <submittedName>
        <fullName evidence="9">Exodeoxyribonuclease III</fullName>
    </submittedName>
</protein>
<dbReference type="Proteomes" id="UP000298588">
    <property type="component" value="Chromosome"/>
</dbReference>
<evidence type="ECO:0000313" key="9">
    <source>
        <dbReference type="EMBL" id="QCK85020.1"/>
    </source>
</evidence>
<dbReference type="GO" id="GO:0004519">
    <property type="term" value="F:endonuclease activity"/>
    <property type="evidence" value="ECO:0007669"/>
    <property type="project" value="InterPro"/>
</dbReference>
<comment type="similarity">
    <text evidence="1">Belongs to the DNA repair enzymes AP/ExoA family.</text>
</comment>
<feature type="active site" description="Proton acceptor" evidence="5">
    <location>
        <position position="261"/>
    </location>
</feature>
<comment type="cofactor">
    <cofactor evidence="6">
        <name>Mg(2+)</name>
        <dbReference type="ChEBI" id="CHEBI:18420"/>
    </cofactor>
    <cofactor evidence="6">
        <name>Mn(2+)</name>
        <dbReference type="ChEBI" id="CHEBI:29035"/>
    </cofactor>
    <text evidence="6">Probably binds two magnesium or manganese ions per subunit.</text>
</comment>
<dbReference type="SUPFAM" id="SSF56219">
    <property type="entry name" value="DNase I-like"/>
    <property type="match status" value="1"/>
</dbReference>
<evidence type="ECO:0000256" key="2">
    <source>
        <dbReference type="ARBA" id="ARBA00022723"/>
    </source>
</evidence>
<dbReference type="InterPro" id="IPR005135">
    <property type="entry name" value="Endo/exonuclease/phosphatase"/>
</dbReference>
<reference evidence="9 10" key="1">
    <citation type="submission" date="2019-04" db="EMBL/GenBank/DDBJ databases">
        <title>Phreatobacter aquaticus sp. nov.</title>
        <authorList>
            <person name="Choi A."/>
            <person name="Baek K."/>
        </authorList>
    </citation>
    <scope>NUCLEOTIDE SEQUENCE [LARGE SCALE GENOMIC DNA]</scope>
    <source>
        <strain evidence="9 10">NMCR1094</strain>
    </source>
</reference>
<feature type="active site" description="Proton donor/acceptor" evidence="5">
    <location>
        <position position="157"/>
    </location>
</feature>
<dbReference type="GO" id="GO:0003677">
    <property type="term" value="F:DNA binding"/>
    <property type="evidence" value="ECO:0007669"/>
    <property type="project" value="InterPro"/>
</dbReference>
<dbReference type="GO" id="GO:0046872">
    <property type="term" value="F:metal ion binding"/>
    <property type="evidence" value="ECO:0007669"/>
    <property type="project" value="UniProtKB-KW"/>
</dbReference>
<dbReference type="RefSeq" id="WP_137098354.1">
    <property type="nucleotide sequence ID" value="NZ_CP039865.1"/>
</dbReference>
<feature type="binding site" evidence="6">
    <location>
        <position position="261"/>
    </location>
    <ligand>
        <name>Mg(2+)</name>
        <dbReference type="ChEBI" id="CHEBI:18420"/>
        <label>1</label>
    </ligand>
</feature>
<dbReference type="InterPro" id="IPR037493">
    <property type="entry name" value="ExoIII-like"/>
</dbReference>
<evidence type="ECO:0000256" key="6">
    <source>
        <dbReference type="PIRSR" id="PIRSR604808-2"/>
    </source>
</evidence>
<keyword evidence="2 6" id="KW-0479">Metal-binding</keyword>
<dbReference type="InterPro" id="IPR020847">
    <property type="entry name" value="AP_endonuclease_F1_BS"/>
</dbReference>
<dbReference type="KEGG" id="paqt:E8L99_04125"/>